<feature type="transmembrane region" description="Helical" evidence="9">
    <location>
        <begin position="491"/>
        <end position="508"/>
    </location>
</feature>
<dbReference type="InterPro" id="IPR004813">
    <property type="entry name" value="OPT"/>
</dbReference>
<keyword evidence="3" id="KW-0813">Transport</keyword>
<evidence type="ECO:0000256" key="2">
    <source>
        <dbReference type="ARBA" id="ARBA00005484"/>
    </source>
</evidence>
<feature type="transmembrane region" description="Helical" evidence="9">
    <location>
        <begin position="469"/>
        <end position="485"/>
    </location>
</feature>
<evidence type="ECO:0008006" key="12">
    <source>
        <dbReference type="Google" id="ProtNLM"/>
    </source>
</evidence>
<comment type="similarity">
    <text evidence="2">Belongs to the oligopeptide OPT transporter (TC 2.A.67.1) family.</text>
</comment>
<protein>
    <recommendedName>
        <fullName evidence="12">Oligopeptide transporter</fullName>
    </recommendedName>
</protein>
<name>A0AA38YL43_VITRO</name>
<keyword evidence="8 9" id="KW-0472">Membrane</keyword>
<feature type="transmembrane region" description="Helical" evidence="9">
    <location>
        <begin position="85"/>
        <end position="118"/>
    </location>
</feature>
<dbReference type="PANTHER" id="PTHR22601">
    <property type="entry name" value="ISP4 LIKE PROTEIN"/>
    <property type="match status" value="1"/>
</dbReference>
<feature type="transmembrane region" description="Helical" evidence="9">
    <location>
        <begin position="203"/>
        <end position="226"/>
    </location>
</feature>
<dbReference type="InterPro" id="IPR004648">
    <property type="entry name" value="Oligpept_transpt"/>
</dbReference>
<evidence type="ECO:0000256" key="1">
    <source>
        <dbReference type="ARBA" id="ARBA00004141"/>
    </source>
</evidence>
<evidence type="ECO:0000256" key="7">
    <source>
        <dbReference type="ARBA" id="ARBA00022989"/>
    </source>
</evidence>
<dbReference type="Pfam" id="PF03169">
    <property type="entry name" value="OPT"/>
    <property type="match status" value="1"/>
</dbReference>
<organism evidence="10 11">
    <name type="scientific">Vitis rotundifolia</name>
    <name type="common">Muscadine grape</name>
    <dbReference type="NCBI Taxonomy" id="103349"/>
    <lineage>
        <taxon>Eukaryota</taxon>
        <taxon>Viridiplantae</taxon>
        <taxon>Streptophyta</taxon>
        <taxon>Embryophyta</taxon>
        <taxon>Tracheophyta</taxon>
        <taxon>Spermatophyta</taxon>
        <taxon>Magnoliopsida</taxon>
        <taxon>eudicotyledons</taxon>
        <taxon>Gunneridae</taxon>
        <taxon>Pentapetalae</taxon>
        <taxon>rosids</taxon>
        <taxon>Vitales</taxon>
        <taxon>Vitaceae</taxon>
        <taxon>Viteae</taxon>
        <taxon>Vitis</taxon>
    </lineage>
</organism>
<reference evidence="10 11" key="1">
    <citation type="journal article" date="2023" name="BMC Biotechnol.">
        <title>Vitis rotundifolia cv Carlos genome sequencing.</title>
        <authorList>
            <person name="Huff M."/>
            <person name="Hulse-Kemp A."/>
            <person name="Scheffler B."/>
            <person name="Youngblood R."/>
            <person name="Simpson S."/>
            <person name="Babiker E."/>
            <person name="Staton M."/>
        </authorList>
    </citation>
    <scope>NUCLEOTIDE SEQUENCE [LARGE SCALE GENOMIC DNA]</scope>
    <source>
        <tissue evidence="10">Leaf</tissue>
    </source>
</reference>
<feature type="transmembrane region" description="Helical" evidence="9">
    <location>
        <begin position="130"/>
        <end position="149"/>
    </location>
</feature>
<evidence type="ECO:0000256" key="9">
    <source>
        <dbReference type="SAM" id="Phobius"/>
    </source>
</evidence>
<feature type="transmembrane region" description="Helical" evidence="9">
    <location>
        <begin position="292"/>
        <end position="312"/>
    </location>
</feature>
<evidence type="ECO:0000256" key="8">
    <source>
        <dbReference type="ARBA" id="ARBA00023136"/>
    </source>
</evidence>
<comment type="subcellular location">
    <subcellularLocation>
        <location evidence="1">Membrane</location>
        <topology evidence="1">Multi-pass membrane protein</topology>
    </subcellularLocation>
</comment>
<accession>A0AA38YL43</accession>
<feature type="transmembrane region" description="Helical" evidence="9">
    <location>
        <begin position="318"/>
        <end position="338"/>
    </location>
</feature>
<evidence type="ECO:0000256" key="4">
    <source>
        <dbReference type="ARBA" id="ARBA00022692"/>
    </source>
</evidence>
<keyword evidence="5" id="KW-0571">Peptide transport</keyword>
<proteinExistence type="inferred from homology"/>
<dbReference type="GO" id="GO:0015031">
    <property type="term" value="P:protein transport"/>
    <property type="evidence" value="ECO:0007669"/>
    <property type="project" value="UniProtKB-KW"/>
</dbReference>
<feature type="transmembrane region" description="Helical" evidence="9">
    <location>
        <begin position="520"/>
        <end position="541"/>
    </location>
</feature>
<gene>
    <name evidence="10" type="ORF">PVL29_025890</name>
</gene>
<keyword evidence="7 9" id="KW-1133">Transmembrane helix</keyword>
<dbReference type="AlphaFoldDB" id="A0AA38YL43"/>
<keyword evidence="6" id="KW-0653">Protein transport</keyword>
<evidence type="ECO:0000256" key="6">
    <source>
        <dbReference type="ARBA" id="ARBA00022927"/>
    </source>
</evidence>
<keyword evidence="4 9" id="KW-0812">Transmembrane</keyword>
<dbReference type="GO" id="GO:0035673">
    <property type="term" value="F:oligopeptide transmembrane transporter activity"/>
    <property type="evidence" value="ECO:0007669"/>
    <property type="project" value="InterPro"/>
</dbReference>
<evidence type="ECO:0000256" key="3">
    <source>
        <dbReference type="ARBA" id="ARBA00022448"/>
    </source>
</evidence>
<evidence type="ECO:0000256" key="5">
    <source>
        <dbReference type="ARBA" id="ARBA00022856"/>
    </source>
</evidence>
<evidence type="ECO:0000313" key="10">
    <source>
        <dbReference type="EMBL" id="KAJ9672453.1"/>
    </source>
</evidence>
<evidence type="ECO:0000313" key="11">
    <source>
        <dbReference type="Proteomes" id="UP001168098"/>
    </source>
</evidence>
<feature type="transmembrane region" description="Helical" evidence="9">
    <location>
        <begin position="263"/>
        <end position="280"/>
    </location>
</feature>
<comment type="caution">
    <text evidence="10">The sequence shown here is derived from an EMBL/GenBank/DDBJ whole genome shotgun (WGS) entry which is preliminary data.</text>
</comment>
<dbReference type="EMBL" id="JARBHA010000019">
    <property type="protein sequence ID" value="KAJ9672453.1"/>
    <property type="molecule type" value="Genomic_DNA"/>
</dbReference>
<keyword evidence="11" id="KW-1185">Reference proteome</keyword>
<dbReference type="NCBIfam" id="TIGR00728">
    <property type="entry name" value="OPT_sfam"/>
    <property type="match status" value="1"/>
</dbReference>
<dbReference type="GO" id="GO:0016020">
    <property type="term" value="C:membrane"/>
    <property type="evidence" value="ECO:0007669"/>
    <property type="project" value="UniProtKB-SubCell"/>
</dbReference>
<dbReference type="Proteomes" id="UP001168098">
    <property type="component" value="Unassembled WGS sequence"/>
</dbReference>
<feature type="transmembrane region" description="Helical" evidence="9">
    <location>
        <begin position="370"/>
        <end position="392"/>
    </location>
</feature>
<feature type="transmembrane region" description="Helical" evidence="9">
    <location>
        <begin position="443"/>
        <end position="460"/>
    </location>
</feature>
<sequence>MDLNFTNPNSTIFEKYRQKFSIFQAPPATMGTAAGEGGLSGRRRGFAAFWGRAFQRAGAADSGTTLQTLHEKEKRSKGGLTRLQFFLIVFISSFSYYLVPSYLFPSISAISIICLIWKNSITAQQIGSGLYGMGLGSFGLDWATVALYCDITVMHMMLRNSLSFHLTPLIQLFSHTTSPEFWTQKLTINLAEYNAYSKLHLSVFFDVTYGINFATLTAAISHVALFHGKTIWQMWSKTRAAAGDQFGDVHTRLMKNYKTVPQWWFHLTLFIVFTLSVFACEGFNKQLQLSWWGILLCCALALFFTLPIGIITQPGLNVITELIIGYISPGKLLANVVFKTYGHISMSQALKFLSDFKLGHYMKIPPRSMFHVQLVGTVIASSVYFGTAWWFLTSVEHICDPALLPEGSPWTCPGDNVFYSASIIWGVVGPLRMFARLGVYPEMNWFFLAGFLAPVPVWFLSRKFPNQKWIRLIHMPIIIGATGAMPPARAVNFVMWGLVGLSFNFYVYNRYKQWWAKHTYILSAALDAGVAFMGIIIFFTLQSKDILGVGWWGLQPEDHCPLASSPRAPGVVAEGCPSSEE</sequence>